<dbReference type="Pfam" id="PF12180">
    <property type="entry name" value="EABR"/>
    <property type="match status" value="1"/>
</dbReference>
<comment type="subunit">
    <text evidence="14">Interacts with STK11/LKB1, TNFAIP3, IKBKG, NFKB1, MAP3K8, TEK, RIPK1, CHUK, IKBKB and SMARCD1. Interacts with polyubiquitin.</text>
</comment>
<organism evidence="21">
    <name type="scientific">Nothobranchius kadleci</name>
    <name type="common">African annual killifish</name>
    <dbReference type="NCBI Taxonomy" id="1051664"/>
    <lineage>
        <taxon>Eukaryota</taxon>
        <taxon>Metazoa</taxon>
        <taxon>Chordata</taxon>
        <taxon>Craniata</taxon>
        <taxon>Vertebrata</taxon>
        <taxon>Euteleostomi</taxon>
        <taxon>Actinopterygii</taxon>
        <taxon>Neopterygii</taxon>
        <taxon>Teleostei</taxon>
        <taxon>Neoteleostei</taxon>
        <taxon>Acanthomorphata</taxon>
        <taxon>Ovalentaria</taxon>
        <taxon>Atherinomorphae</taxon>
        <taxon>Cyprinodontiformes</taxon>
        <taxon>Nothobranchiidae</taxon>
        <taxon>Nothobranchius</taxon>
    </lineage>
</organism>
<dbReference type="GO" id="GO:0006954">
    <property type="term" value="P:inflammatory response"/>
    <property type="evidence" value="ECO:0007669"/>
    <property type="project" value="UniProtKB-KW"/>
</dbReference>
<dbReference type="GO" id="GO:0071222">
    <property type="term" value="P:cellular response to lipopolysaccharide"/>
    <property type="evidence" value="ECO:0007669"/>
    <property type="project" value="TreeGrafter"/>
</dbReference>
<gene>
    <name evidence="21" type="primary">TNIP2</name>
</gene>
<evidence type="ECO:0000256" key="17">
    <source>
        <dbReference type="PROSITE-ProRule" id="PRU01142"/>
    </source>
</evidence>
<dbReference type="PANTHER" id="PTHR31882">
    <property type="entry name" value="TNFAIP3-INTERACTING PROTEIN COILED COIL FAMILY MEMBER"/>
    <property type="match status" value="1"/>
</dbReference>
<name>A0A1A8CLX3_NOTKA</name>
<dbReference type="GO" id="GO:0034134">
    <property type="term" value="P:toll-like receptor 2 signaling pathway"/>
    <property type="evidence" value="ECO:0007669"/>
    <property type="project" value="TreeGrafter"/>
</dbReference>
<dbReference type="GO" id="GO:0070530">
    <property type="term" value="F:K63-linked polyubiquitin modification-dependent protein binding"/>
    <property type="evidence" value="ECO:0007669"/>
    <property type="project" value="InterPro"/>
</dbReference>
<evidence type="ECO:0000259" key="20">
    <source>
        <dbReference type="PROSITE" id="PS51801"/>
    </source>
</evidence>
<evidence type="ECO:0000256" key="4">
    <source>
        <dbReference type="ARBA" id="ARBA00022703"/>
    </source>
</evidence>
<dbReference type="PANTHER" id="PTHR31882:SF6">
    <property type="entry name" value="TNFAIP3-INTERACTING PROTEIN 2"/>
    <property type="match status" value="1"/>
</dbReference>
<keyword evidence="4" id="KW-0053">Apoptosis</keyword>
<comment type="subcellular location">
    <subcellularLocation>
        <location evidence="1">Cytoplasm</location>
    </subcellularLocation>
</comment>
<keyword evidence="10 18" id="KW-0175">Coiled coil</keyword>
<evidence type="ECO:0000313" key="21">
    <source>
        <dbReference type="EMBL" id="SBP80058.1"/>
    </source>
</evidence>
<evidence type="ECO:0000256" key="12">
    <source>
        <dbReference type="ARBA" id="ARBA00023198"/>
    </source>
</evidence>
<dbReference type="InterPro" id="IPR022008">
    <property type="entry name" value="EABR"/>
</dbReference>
<feature type="region of interest" description="Disordered" evidence="19">
    <location>
        <begin position="376"/>
        <end position="399"/>
    </location>
</feature>
<evidence type="ECO:0000256" key="8">
    <source>
        <dbReference type="ARBA" id="ARBA00022843"/>
    </source>
</evidence>
<evidence type="ECO:0000256" key="18">
    <source>
        <dbReference type="SAM" id="Coils"/>
    </source>
</evidence>
<dbReference type="GO" id="GO:0006357">
    <property type="term" value="P:regulation of transcription by RNA polymerase II"/>
    <property type="evidence" value="ECO:0007669"/>
    <property type="project" value="TreeGrafter"/>
</dbReference>
<evidence type="ECO:0000256" key="5">
    <source>
        <dbReference type="ARBA" id="ARBA00022723"/>
    </source>
</evidence>
<feature type="region of interest" description="Disordered" evidence="19">
    <location>
        <begin position="192"/>
        <end position="221"/>
    </location>
</feature>
<evidence type="ECO:0000256" key="3">
    <source>
        <dbReference type="ARBA" id="ARBA00022553"/>
    </source>
</evidence>
<comment type="function">
    <text evidence="13">Inhibits NF-kappa-B activation by blocking the interaction of RIPK1 with its downstream effector NEMO/IKBKG. Forms a ternary complex with NFKB1 and MAP3K8 but appears to function upstream of MAP3K8 in the TLR4 signaling pathway that regulates MAP3K8 activation. Involved in activation of the MEK/ERK signaling pathway during innate immune response; this function seems to be stimulus- and cell type specific. Required for stability of MAP3K8. Involved in regulation of apoptosis in endothelial cells; promotes TEK agonist-stimulated endothelial survival. May act as transcriptional coactivator when translocated to the nucleus. Enhances CHUK-mediated NF-kappa-B activation involving NF-kappa-B p50-p65 and p50-c-Rel complexes.</text>
</comment>
<accession>A0A1A8CLX3</accession>
<evidence type="ECO:0000256" key="11">
    <source>
        <dbReference type="ARBA" id="ARBA00023163"/>
    </source>
</evidence>
<feature type="coiled-coil region" evidence="18">
    <location>
        <begin position="280"/>
        <end position="360"/>
    </location>
</feature>
<feature type="coiled-coil region" evidence="18">
    <location>
        <begin position="96"/>
        <end position="155"/>
    </location>
</feature>
<evidence type="ECO:0000256" key="1">
    <source>
        <dbReference type="ARBA" id="ARBA00004496"/>
    </source>
</evidence>
<dbReference type="PROSITE" id="PS51801">
    <property type="entry name" value="ZF_CCHC_NOA"/>
    <property type="match status" value="1"/>
</dbReference>
<keyword evidence="11" id="KW-0804">Transcription</keyword>
<reference evidence="21" key="1">
    <citation type="submission" date="2016-05" db="EMBL/GenBank/DDBJ databases">
        <authorList>
            <person name="Lavstsen T."/>
            <person name="Jespersen J.S."/>
        </authorList>
    </citation>
    <scope>NUCLEOTIDE SEQUENCE</scope>
    <source>
        <tissue evidence="21">Brain</tissue>
    </source>
</reference>
<dbReference type="Gene3D" id="1.20.5.990">
    <property type="entry name" value="Nemo cc2-lz domain - 1d5 darpin complex"/>
    <property type="match status" value="1"/>
</dbReference>
<dbReference type="GO" id="GO:0006915">
    <property type="term" value="P:apoptotic process"/>
    <property type="evidence" value="ECO:0007669"/>
    <property type="project" value="UniProtKB-KW"/>
</dbReference>
<protein>
    <recommendedName>
        <fullName evidence="15">TNFAIP3-interacting protein 2</fullName>
    </recommendedName>
    <alternativeName>
        <fullName evidence="16">A20-binding inhibitor of NF-kappa-B activation 2</fullName>
    </alternativeName>
</protein>
<keyword evidence="5" id="KW-0479">Metal-binding</keyword>
<feature type="domain" description="CCHC NOA-type" evidence="20">
    <location>
        <begin position="413"/>
        <end position="445"/>
    </location>
</feature>
<evidence type="ECO:0000256" key="15">
    <source>
        <dbReference type="ARBA" id="ARBA00073020"/>
    </source>
</evidence>
<keyword evidence="8" id="KW-0832">Ubl conjugation</keyword>
<keyword evidence="6 17" id="KW-0863">Zinc-finger</keyword>
<dbReference type="GO" id="GO:0005737">
    <property type="term" value="C:cytoplasm"/>
    <property type="evidence" value="ECO:0007669"/>
    <property type="project" value="UniProtKB-SubCell"/>
</dbReference>
<evidence type="ECO:0000256" key="19">
    <source>
        <dbReference type="SAM" id="MobiDB-lite"/>
    </source>
</evidence>
<keyword evidence="3" id="KW-0597">Phosphoprotein</keyword>
<evidence type="ECO:0000256" key="9">
    <source>
        <dbReference type="ARBA" id="ARBA00023015"/>
    </source>
</evidence>
<reference evidence="21" key="2">
    <citation type="submission" date="2016-06" db="EMBL/GenBank/DDBJ databases">
        <title>The genome of a short-lived fish provides insights into sex chromosome evolution and the genetic control of aging.</title>
        <authorList>
            <person name="Reichwald K."/>
            <person name="Felder M."/>
            <person name="Petzold A."/>
            <person name="Koch P."/>
            <person name="Groth M."/>
            <person name="Platzer M."/>
        </authorList>
    </citation>
    <scope>NUCLEOTIDE SEQUENCE</scope>
    <source>
        <tissue evidence="21">Brain</tissue>
    </source>
</reference>
<dbReference type="AlphaFoldDB" id="A0A1A8CLX3"/>
<keyword evidence="7" id="KW-0862">Zinc</keyword>
<dbReference type="EMBL" id="HADZ01016117">
    <property type="protein sequence ID" value="SBP80058.1"/>
    <property type="molecule type" value="Transcribed_RNA"/>
</dbReference>
<evidence type="ECO:0000256" key="2">
    <source>
        <dbReference type="ARBA" id="ARBA00022490"/>
    </source>
</evidence>
<evidence type="ECO:0000256" key="7">
    <source>
        <dbReference type="ARBA" id="ARBA00022833"/>
    </source>
</evidence>
<dbReference type="FunFam" id="1.20.5.990:FF:000005">
    <property type="entry name" value="TNFAIP3 interacting protein 2"/>
    <property type="match status" value="1"/>
</dbReference>
<sequence>MDSSSSLKAENEAQPKDKMRSYSVLNTLFHETRQEIELLNKQICVKDNIIADLKSRVGRHERICMTMGDDERVFLSPSKSLVESLLKELCKIKQKKDDLELKASCQAEEIQRLNLQLREKDLELESIRCQPDHDKDQEIHRLRSALEEKQRAEATRTVLCTSLAEEADQLRGQLSATVRVCQELLGRLEKKGGDGEEVEEVSQQQKTPSSSDLSAAKSQIHQLQEENQQLKQRVAYVQSLNSQWQKYDSSREDYIRGLCQRLKENTGQGSVSSVLLHQEIARLNTLLEEKIRDCSRLEREVEEIRRQGQERIQTLEQQVLIYTDDFKSERADRARAQGQIADLKEQISQLKQQIHKQGAGRDLGSVCRVHIGHRISSRRSKDSSEPLLRAAAERPPPPAVDAAAANVTNWNELPGLSELQCPHCSARFNDTEAAECMNHFEECARL</sequence>
<dbReference type="InterPro" id="IPR034735">
    <property type="entry name" value="NEMO_ZF"/>
</dbReference>
<evidence type="ECO:0000256" key="13">
    <source>
        <dbReference type="ARBA" id="ARBA00055998"/>
    </source>
</evidence>
<evidence type="ECO:0000256" key="10">
    <source>
        <dbReference type="ARBA" id="ARBA00023054"/>
    </source>
</evidence>
<keyword evidence="2" id="KW-0963">Cytoplasm</keyword>
<evidence type="ECO:0000256" key="6">
    <source>
        <dbReference type="ARBA" id="ARBA00022771"/>
    </source>
</evidence>
<dbReference type="GO" id="GO:0008270">
    <property type="term" value="F:zinc ion binding"/>
    <property type="evidence" value="ECO:0007669"/>
    <property type="project" value="UniProtKB-KW"/>
</dbReference>
<dbReference type="GO" id="GO:0043123">
    <property type="term" value="P:positive regulation of canonical NF-kappaB signal transduction"/>
    <property type="evidence" value="ECO:0007669"/>
    <property type="project" value="TreeGrafter"/>
</dbReference>
<evidence type="ECO:0000256" key="16">
    <source>
        <dbReference type="ARBA" id="ARBA00079469"/>
    </source>
</evidence>
<evidence type="ECO:0000256" key="14">
    <source>
        <dbReference type="ARBA" id="ARBA00063508"/>
    </source>
</evidence>
<feature type="compositionally biased region" description="Polar residues" evidence="19">
    <location>
        <begin position="207"/>
        <end position="221"/>
    </location>
</feature>
<keyword evidence="12" id="KW-0395">Inflammatory response</keyword>
<keyword evidence="9" id="KW-0805">Transcription regulation</keyword>
<dbReference type="GO" id="GO:0034138">
    <property type="term" value="P:toll-like receptor 3 signaling pathway"/>
    <property type="evidence" value="ECO:0007669"/>
    <property type="project" value="TreeGrafter"/>
</dbReference>
<proteinExistence type="predicted"/>